<comment type="caution">
    <text evidence="2">The sequence shown here is derived from an EMBL/GenBank/DDBJ whole genome shotgun (WGS) entry which is preliminary data.</text>
</comment>
<evidence type="ECO:0000256" key="1">
    <source>
        <dbReference type="SAM" id="MobiDB-lite"/>
    </source>
</evidence>
<feature type="compositionally biased region" description="Pro residues" evidence="1">
    <location>
        <begin position="90"/>
        <end position="116"/>
    </location>
</feature>
<keyword evidence="3" id="KW-1185">Reference proteome</keyword>
<protein>
    <submittedName>
        <fullName evidence="2">Uncharacterized protein</fullName>
    </submittedName>
</protein>
<dbReference type="AlphaFoldDB" id="A0A8G2CJ67"/>
<gene>
    <name evidence="2" type="ORF">SAMN05421828_104203</name>
</gene>
<accession>A0A8G2CJ67</accession>
<evidence type="ECO:0000313" key="2">
    <source>
        <dbReference type="EMBL" id="SIQ42824.1"/>
    </source>
</evidence>
<organism evidence="2 3">
    <name type="scientific">Acidiphilium rubrum</name>
    <dbReference type="NCBI Taxonomy" id="526"/>
    <lineage>
        <taxon>Bacteria</taxon>
        <taxon>Pseudomonadati</taxon>
        <taxon>Pseudomonadota</taxon>
        <taxon>Alphaproteobacteria</taxon>
        <taxon>Acetobacterales</taxon>
        <taxon>Acidocellaceae</taxon>
        <taxon>Acidiphilium</taxon>
    </lineage>
</organism>
<dbReference type="EMBL" id="FTNE01000004">
    <property type="protein sequence ID" value="SIQ42824.1"/>
    <property type="molecule type" value="Genomic_DNA"/>
</dbReference>
<feature type="compositionally biased region" description="Low complexity" evidence="1">
    <location>
        <begin position="203"/>
        <end position="212"/>
    </location>
</feature>
<feature type="region of interest" description="Disordered" evidence="1">
    <location>
        <begin position="89"/>
        <end position="122"/>
    </location>
</feature>
<name>A0A8G2CJ67_ACIRU</name>
<sequence>MLLLWGEGRVAPEFSAFSPPTLAGYATNVSATPTNPPFVIRCFIIMMNALCDAVAEHGPAGYVPVPMVNLIWTRLQNLTTRFLAALARGPMPPRAKPTPKPTPEIPPESQPQPEQPPRARRKRLTLPCREAWLYRLIPETGFTRFTLQHILADPEFAGFLAANPKLIRILTPLYNAMGIDLPTEPPFAPDPPPDSRRHILFGTPEPTASESPTPTPAFKIQPA</sequence>
<feature type="region of interest" description="Disordered" evidence="1">
    <location>
        <begin position="186"/>
        <end position="223"/>
    </location>
</feature>
<reference evidence="2 3" key="1">
    <citation type="submission" date="2017-01" db="EMBL/GenBank/DDBJ databases">
        <authorList>
            <person name="Varghese N."/>
            <person name="Submissions S."/>
        </authorList>
    </citation>
    <scope>NUCLEOTIDE SEQUENCE [LARGE SCALE GENOMIC DNA]</scope>
    <source>
        <strain evidence="2 3">ATCC 35905</strain>
    </source>
</reference>
<dbReference type="Proteomes" id="UP000186308">
    <property type="component" value="Unassembled WGS sequence"/>
</dbReference>
<evidence type="ECO:0000313" key="3">
    <source>
        <dbReference type="Proteomes" id="UP000186308"/>
    </source>
</evidence>
<proteinExistence type="predicted"/>